<dbReference type="OrthoDB" id="9808470at2"/>
<dbReference type="CDD" id="cd04725">
    <property type="entry name" value="OMP_decarboxylase_like"/>
    <property type="match status" value="1"/>
</dbReference>
<dbReference type="GO" id="GO:0004590">
    <property type="term" value="F:orotidine-5'-phosphate decarboxylase activity"/>
    <property type="evidence" value="ECO:0007669"/>
    <property type="project" value="UniProtKB-UniRule"/>
</dbReference>
<evidence type="ECO:0000256" key="6">
    <source>
        <dbReference type="ARBA" id="ARBA00049157"/>
    </source>
</evidence>
<keyword evidence="5 7" id="KW-0456">Lyase</keyword>
<feature type="active site" description="Proton donor" evidence="7">
    <location>
        <position position="95"/>
    </location>
</feature>
<evidence type="ECO:0000256" key="7">
    <source>
        <dbReference type="HAMAP-Rule" id="MF_01215"/>
    </source>
</evidence>
<dbReference type="InterPro" id="IPR013785">
    <property type="entry name" value="Aldolase_TIM"/>
</dbReference>
<comment type="pathway">
    <text evidence="1 7">Pyrimidine metabolism; UMP biosynthesis via de novo pathway; UMP from orotate: step 2/2.</text>
</comment>
<dbReference type="InterPro" id="IPR018089">
    <property type="entry name" value="OMPdecase_AS"/>
</dbReference>
<dbReference type="PANTHER" id="PTHR43375:SF1">
    <property type="entry name" value="OROTIDINE 5'-PHOSPHATE DECARBOXYLASE"/>
    <property type="match status" value="1"/>
</dbReference>
<dbReference type="GO" id="GO:0006207">
    <property type="term" value="P:'de novo' pyrimidine nucleobase biosynthetic process"/>
    <property type="evidence" value="ECO:0007669"/>
    <property type="project" value="InterPro"/>
</dbReference>
<dbReference type="SMART" id="SM00934">
    <property type="entry name" value="OMPdecase"/>
    <property type="match status" value="1"/>
</dbReference>
<organism evidence="9 10">
    <name type="scientific">Candidimonas nitroreducens</name>
    <dbReference type="NCBI Taxonomy" id="683354"/>
    <lineage>
        <taxon>Bacteria</taxon>
        <taxon>Pseudomonadati</taxon>
        <taxon>Pseudomonadota</taxon>
        <taxon>Betaproteobacteria</taxon>
        <taxon>Burkholderiales</taxon>
        <taxon>Alcaligenaceae</taxon>
        <taxon>Candidimonas</taxon>
    </lineage>
</organism>
<comment type="catalytic activity">
    <reaction evidence="6 7">
        <text>orotidine 5'-phosphate + H(+) = UMP + CO2</text>
        <dbReference type="Rhea" id="RHEA:11596"/>
        <dbReference type="ChEBI" id="CHEBI:15378"/>
        <dbReference type="ChEBI" id="CHEBI:16526"/>
        <dbReference type="ChEBI" id="CHEBI:57538"/>
        <dbReference type="ChEBI" id="CHEBI:57865"/>
        <dbReference type="EC" id="4.1.1.23"/>
    </reaction>
</comment>
<keyword evidence="10" id="KW-1185">Reference proteome</keyword>
<evidence type="ECO:0000256" key="1">
    <source>
        <dbReference type="ARBA" id="ARBA00004861"/>
    </source>
</evidence>
<gene>
    <name evidence="7 9" type="primary">pyrF</name>
    <name evidence="9" type="ORF">CEY11_15740</name>
</gene>
<dbReference type="AlphaFoldDB" id="A0A225MHK8"/>
<accession>A0A225MHK8</accession>
<dbReference type="SUPFAM" id="SSF51366">
    <property type="entry name" value="Ribulose-phoshate binding barrel"/>
    <property type="match status" value="1"/>
</dbReference>
<dbReference type="Pfam" id="PF00215">
    <property type="entry name" value="OMPdecase"/>
    <property type="match status" value="1"/>
</dbReference>
<protein>
    <recommendedName>
        <fullName evidence="7">Orotidine 5'-phosphate decarboxylase</fullName>
        <ecNumber evidence="7">4.1.1.23</ecNumber>
    </recommendedName>
    <alternativeName>
        <fullName evidence="7">OMP decarboxylase</fullName>
        <shortName evidence="7">OMPDCase</shortName>
        <shortName evidence="7">OMPdecase</shortName>
    </alternativeName>
</protein>
<dbReference type="Proteomes" id="UP000214603">
    <property type="component" value="Unassembled WGS sequence"/>
</dbReference>
<evidence type="ECO:0000256" key="4">
    <source>
        <dbReference type="ARBA" id="ARBA00022975"/>
    </source>
</evidence>
<name>A0A225MHK8_9BURK</name>
<feature type="domain" description="Orotidine 5'-phosphate decarboxylase" evidence="8">
    <location>
        <begin position="17"/>
        <end position="256"/>
    </location>
</feature>
<dbReference type="EC" id="4.1.1.23" evidence="7"/>
<keyword evidence="4 7" id="KW-0665">Pyrimidine biosynthesis</keyword>
<dbReference type="InterPro" id="IPR011995">
    <property type="entry name" value="OMPdecase_type-2"/>
</dbReference>
<dbReference type="NCBIfam" id="TIGR02127">
    <property type="entry name" value="pyrF_sub2"/>
    <property type="match status" value="1"/>
</dbReference>
<dbReference type="InterPro" id="IPR001754">
    <property type="entry name" value="OMPdeCOase_dom"/>
</dbReference>
<reference evidence="10" key="1">
    <citation type="submission" date="2017-06" db="EMBL/GenBank/DDBJ databases">
        <title>Herbaspirillum phytohormonus sp. nov., isolated from the root nodule of Robinia pseudoacacia in lead-zinc mine.</title>
        <authorList>
            <person name="Fan M."/>
            <person name="Lin Y."/>
        </authorList>
    </citation>
    <scope>NUCLEOTIDE SEQUENCE [LARGE SCALE GENOMIC DNA]</scope>
    <source>
        <strain evidence="10">SC-089</strain>
    </source>
</reference>
<dbReference type="RefSeq" id="WP_088604331.1">
    <property type="nucleotide sequence ID" value="NZ_NJIH01000008.1"/>
</dbReference>
<dbReference type="InterPro" id="IPR011060">
    <property type="entry name" value="RibuloseP-bd_barrel"/>
</dbReference>
<keyword evidence="3 7" id="KW-0210">Decarboxylase</keyword>
<dbReference type="GO" id="GO:0044205">
    <property type="term" value="P:'de novo' UMP biosynthetic process"/>
    <property type="evidence" value="ECO:0007669"/>
    <property type="project" value="UniProtKB-UniRule"/>
</dbReference>
<dbReference type="PANTHER" id="PTHR43375">
    <property type="entry name" value="OROTIDINE 5'-PHOSPHATE DECARBOXYLASE"/>
    <property type="match status" value="1"/>
</dbReference>
<evidence type="ECO:0000256" key="5">
    <source>
        <dbReference type="ARBA" id="ARBA00023239"/>
    </source>
</evidence>
<proteinExistence type="inferred from homology"/>
<evidence type="ECO:0000256" key="3">
    <source>
        <dbReference type="ARBA" id="ARBA00022793"/>
    </source>
</evidence>
<comment type="caution">
    <text evidence="9">The sequence shown here is derived from an EMBL/GenBank/DDBJ whole genome shotgun (WGS) entry which is preliminary data.</text>
</comment>
<evidence type="ECO:0000313" key="9">
    <source>
        <dbReference type="EMBL" id="OWT58419.1"/>
    </source>
</evidence>
<dbReference type="Gene3D" id="3.20.20.70">
    <property type="entry name" value="Aldolase class I"/>
    <property type="match status" value="1"/>
</dbReference>
<dbReference type="EMBL" id="NJIH01000008">
    <property type="protein sequence ID" value="OWT58419.1"/>
    <property type="molecule type" value="Genomic_DNA"/>
</dbReference>
<evidence type="ECO:0000259" key="8">
    <source>
        <dbReference type="SMART" id="SM00934"/>
    </source>
</evidence>
<evidence type="ECO:0000256" key="2">
    <source>
        <dbReference type="ARBA" id="ARBA00008847"/>
    </source>
</evidence>
<dbReference type="PROSITE" id="PS00156">
    <property type="entry name" value="OMPDECASE"/>
    <property type="match status" value="1"/>
</dbReference>
<evidence type="ECO:0000313" key="10">
    <source>
        <dbReference type="Proteomes" id="UP000214603"/>
    </source>
</evidence>
<sequence>MSFIAKLDQSWSDTNSLLMVGLDPNPKRMPAELQGRGDAVYEFCKAIVDATAQYACGIKPQIAYFSAQRAEDQLEALCRYVRAAYPGLPIVLDAKRGDIGPTAEQYAREAFERYDADAVTVNPYMGFDTLQPYLEWQDRGVIILCRTSNPGGSDLQFIESADGTPLYLHVAGLAAERWNTNGQCALVVGATFPEEIARVRRRVGDMPLLVPGVGAQGGDIPATVQAGRDSRGRGMMINSSRAILYAGNGEDWRQAAAAAAAATRDAINAAR</sequence>
<dbReference type="HAMAP" id="MF_01215">
    <property type="entry name" value="OMPdecase_type2"/>
    <property type="match status" value="1"/>
</dbReference>
<dbReference type="UniPathway" id="UPA00070">
    <property type="reaction ID" value="UER00120"/>
</dbReference>
<comment type="similarity">
    <text evidence="2 7">Belongs to the OMP decarboxylase family. Type 2 subfamily.</text>
</comment>